<sequence length="122" mass="14588">MERFAKMALLADFYGPLLTPKQGRIWDLHYEQDFSLVEIADLEKISRQAVYDLLKRTEKILQGYEDKLGLIRRFADEQHKLSEVHQLVQEFEQKDFSNEKAWERHQSISQKIDEIYRDIEAS</sequence>
<reference evidence="5 6" key="2">
    <citation type="submission" date="2015-12" db="EMBL/GenBank/DDBJ databases">
        <title>Draft Genome Sequence of Desulfitobacterium hafniense Strain DH, a Sulfate-reducing Bacterium Isolated from Paddy Soils.</title>
        <authorList>
            <person name="Bao P."/>
            <person name="Zhang X."/>
            <person name="Li G."/>
        </authorList>
    </citation>
    <scope>NUCLEOTIDE SEQUENCE [LARGE SCALE GENOMIC DNA]</scope>
    <source>
        <strain evidence="5 6">DH</strain>
    </source>
</reference>
<name>A0A098B1D7_DESHA</name>
<dbReference type="Pfam" id="PF04297">
    <property type="entry name" value="UPF0122"/>
    <property type="match status" value="1"/>
</dbReference>
<dbReference type="InterPro" id="IPR007394">
    <property type="entry name" value="UPF0122"/>
</dbReference>
<proteinExistence type="inferred from homology"/>
<organism evidence="4">
    <name type="scientific">Desulfitobacterium hafniense</name>
    <name type="common">Desulfitobacterium frappieri</name>
    <dbReference type="NCBI Taxonomy" id="49338"/>
    <lineage>
        <taxon>Bacteria</taxon>
        <taxon>Bacillati</taxon>
        <taxon>Bacillota</taxon>
        <taxon>Clostridia</taxon>
        <taxon>Eubacteriales</taxon>
        <taxon>Desulfitobacteriaceae</taxon>
        <taxon>Desulfitobacterium</taxon>
    </lineage>
</organism>
<dbReference type="SUPFAM" id="SSF88659">
    <property type="entry name" value="Sigma3 and sigma4 domains of RNA polymerase sigma factors"/>
    <property type="match status" value="1"/>
</dbReference>
<comment type="similarity">
    <text evidence="1 3">Belongs to the UPF0122 family.</text>
</comment>
<dbReference type="InterPro" id="IPR054831">
    <property type="entry name" value="UPF0122_fam_protein"/>
</dbReference>
<dbReference type="Proteomes" id="UP000054623">
    <property type="component" value="Unassembled WGS sequence"/>
</dbReference>
<comment type="function">
    <text evidence="2 3">Might take part in the signal recognition particle (SRP) pathway. This is inferred from the conservation of its genetic proximity to ftsY/ffh. May be a regulatory protein.</text>
</comment>
<dbReference type="NCBIfam" id="NF045758">
    <property type="entry name" value="YlxM"/>
    <property type="match status" value="1"/>
</dbReference>
<evidence type="ECO:0000256" key="1">
    <source>
        <dbReference type="ARBA" id="ARBA00008720"/>
    </source>
</evidence>
<evidence type="ECO:0000256" key="3">
    <source>
        <dbReference type="HAMAP-Rule" id="MF_00245"/>
    </source>
</evidence>
<dbReference type="InterPro" id="IPR036388">
    <property type="entry name" value="WH-like_DNA-bd_sf"/>
</dbReference>
<dbReference type="EMBL" id="LK996017">
    <property type="protein sequence ID" value="CDX02698.1"/>
    <property type="molecule type" value="Genomic_DNA"/>
</dbReference>
<evidence type="ECO:0000256" key="2">
    <source>
        <dbReference type="ARBA" id="ARBA00024764"/>
    </source>
</evidence>
<protein>
    <recommendedName>
        <fullName evidence="3">UPF0122 protein AT727_09805</fullName>
    </recommendedName>
</protein>
<evidence type="ECO:0000313" key="4">
    <source>
        <dbReference type="EMBL" id="CDX02698.1"/>
    </source>
</evidence>
<dbReference type="PANTHER" id="PTHR40083:SF1">
    <property type="entry name" value="UPF0122 PROTEIN YLXM"/>
    <property type="match status" value="1"/>
</dbReference>
<dbReference type="HAMAP" id="MF_00245">
    <property type="entry name" value="UPF0122"/>
    <property type="match status" value="1"/>
</dbReference>
<evidence type="ECO:0000313" key="6">
    <source>
        <dbReference type="Proteomes" id="UP000054623"/>
    </source>
</evidence>
<dbReference type="PATRIC" id="fig|49338.4.peg.3018"/>
<dbReference type="PANTHER" id="PTHR40083">
    <property type="entry name" value="UPF0122 PROTEIN CBO2450/CLC_2298"/>
    <property type="match status" value="1"/>
</dbReference>
<gene>
    <name evidence="5" type="ORF">AT727_09805</name>
    <name evidence="4" type="ORF">DPCES_2811</name>
</gene>
<dbReference type="AlphaFoldDB" id="A0A098B1D7"/>
<dbReference type="OMA" id="YYKNRSI"/>
<accession>A0A098B1D7</accession>
<evidence type="ECO:0000313" key="5">
    <source>
        <dbReference type="EMBL" id="KTE90211.1"/>
    </source>
</evidence>
<dbReference type="InterPro" id="IPR013324">
    <property type="entry name" value="RNA_pol_sigma_r3/r4-like"/>
</dbReference>
<dbReference type="OrthoDB" id="6392at2"/>
<dbReference type="RefSeq" id="WP_011460448.1">
    <property type="nucleotide sequence ID" value="NZ_CABKQQ010000044.1"/>
</dbReference>
<dbReference type="Gene3D" id="1.10.10.10">
    <property type="entry name" value="Winged helix-like DNA-binding domain superfamily/Winged helix DNA-binding domain"/>
    <property type="match status" value="1"/>
</dbReference>
<dbReference type="EMBL" id="LOCK01000050">
    <property type="protein sequence ID" value="KTE90211.1"/>
    <property type="molecule type" value="Genomic_DNA"/>
</dbReference>
<reference evidence="4" key="1">
    <citation type="submission" date="2014-07" db="EMBL/GenBank/DDBJ databases">
        <authorList>
            <person name="Hornung V.Bastian."/>
        </authorList>
    </citation>
    <scope>NUCLEOTIDE SEQUENCE</scope>
    <source>
        <strain evidence="4">PCE-S</strain>
    </source>
</reference>